<keyword evidence="2" id="KW-1185">Reference proteome</keyword>
<dbReference type="AlphaFoldDB" id="A0A1M5S4H6"/>
<dbReference type="RefSeq" id="WP_242649072.1">
    <property type="nucleotide sequence ID" value="NZ_FQXB01000005.1"/>
</dbReference>
<protein>
    <submittedName>
        <fullName evidence="1">Uncharacterized protein</fullName>
    </submittedName>
</protein>
<name>A0A1M5S4H6_9RHOB</name>
<evidence type="ECO:0000313" key="1">
    <source>
        <dbReference type="EMBL" id="SHH33386.1"/>
    </source>
</evidence>
<gene>
    <name evidence="1" type="ORF">SAMN05444003_2851</name>
</gene>
<evidence type="ECO:0000313" key="2">
    <source>
        <dbReference type="Proteomes" id="UP000184074"/>
    </source>
</evidence>
<sequence length="61" mass="6662">MPAQTLPEMSLPKVSKDIYYDTRVSEILDDVPKSSGLIAAYAVLTIPFLKVLFSPGRPLPA</sequence>
<proteinExistence type="predicted"/>
<organism evidence="1 2">
    <name type="scientific">Cognatiyoonia sediminum</name>
    <dbReference type="NCBI Taxonomy" id="1508389"/>
    <lineage>
        <taxon>Bacteria</taxon>
        <taxon>Pseudomonadati</taxon>
        <taxon>Pseudomonadota</taxon>
        <taxon>Alphaproteobacteria</taxon>
        <taxon>Rhodobacterales</taxon>
        <taxon>Paracoccaceae</taxon>
        <taxon>Cognatiyoonia</taxon>
    </lineage>
</organism>
<dbReference type="Proteomes" id="UP000184074">
    <property type="component" value="Unassembled WGS sequence"/>
</dbReference>
<dbReference type="EMBL" id="FQXB01000005">
    <property type="protein sequence ID" value="SHH33386.1"/>
    <property type="molecule type" value="Genomic_DNA"/>
</dbReference>
<accession>A0A1M5S4H6</accession>
<reference evidence="1 2" key="1">
    <citation type="submission" date="2016-11" db="EMBL/GenBank/DDBJ databases">
        <authorList>
            <person name="Jaros S."/>
            <person name="Januszkiewicz K."/>
            <person name="Wedrychowicz H."/>
        </authorList>
    </citation>
    <scope>NUCLEOTIDE SEQUENCE [LARGE SCALE GENOMIC DNA]</scope>
    <source>
        <strain evidence="1 2">DSM 28715</strain>
    </source>
</reference>